<reference evidence="2" key="1">
    <citation type="submission" date="2017-05" db="UniProtKB">
        <authorList>
            <consortium name="EnsemblMetazoa"/>
        </authorList>
    </citation>
    <scope>IDENTIFICATION</scope>
</reference>
<accession>A0A1X7U608</accession>
<name>A0A1X7U608_AMPQE</name>
<dbReference type="EnsemblMetazoa" id="Aqu2.1.23185_001">
    <property type="protein sequence ID" value="Aqu2.1.23185_001"/>
    <property type="gene ID" value="Aqu2.1.23185"/>
</dbReference>
<sequence length="138" mass="15689">MKEEKKAKLFQSSSSDIPHLFKASRYFYKCDDKCQMFKSFSICAHVVAAAHVNGDLRTFIEYFAVKLIPNFTAISERDMPSGSGRKGGVPKRKKKKATATESTSLHPFLQSQMSSHNLSVQMVQSHLYLIKPWHPHPM</sequence>
<feature type="compositionally biased region" description="Basic residues" evidence="1">
    <location>
        <begin position="88"/>
        <end position="97"/>
    </location>
</feature>
<dbReference type="AlphaFoldDB" id="A0A1X7U608"/>
<evidence type="ECO:0000313" key="2">
    <source>
        <dbReference type="EnsemblMetazoa" id="Aqu2.1.23185_001"/>
    </source>
</evidence>
<protein>
    <recommendedName>
        <fullName evidence="3">SWIM-type domain-containing protein</fullName>
    </recommendedName>
</protein>
<feature type="region of interest" description="Disordered" evidence="1">
    <location>
        <begin position="75"/>
        <end position="106"/>
    </location>
</feature>
<evidence type="ECO:0008006" key="3">
    <source>
        <dbReference type="Google" id="ProtNLM"/>
    </source>
</evidence>
<organism evidence="2">
    <name type="scientific">Amphimedon queenslandica</name>
    <name type="common">Sponge</name>
    <dbReference type="NCBI Taxonomy" id="400682"/>
    <lineage>
        <taxon>Eukaryota</taxon>
        <taxon>Metazoa</taxon>
        <taxon>Porifera</taxon>
        <taxon>Demospongiae</taxon>
        <taxon>Heteroscleromorpha</taxon>
        <taxon>Haplosclerida</taxon>
        <taxon>Niphatidae</taxon>
        <taxon>Amphimedon</taxon>
    </lineage>
</organism>
<proteinExistence type="predicted"/>
<dbReference type="InParanoid" id="A0A1X7U608"/>
<evidence type="ECO:0000256" key="1">
    <source>
        <dbReference type="SAM" id="MobiDB-lite"/>
    </source>
</evidence>